<reference evidence="11 12" key="1">
    <citation type="submission" date="2017-04" db="EMBL/GenBank/DDBJ databases">
        <authorList>
            <person name="Afonso C.L."/>
            <person name="Miller P.J."/>
            <person name="Scott M.A."/>
            <person name="Spackman E."/>
            <person name="Goraichik I."/>
            <person name="Dimitrov K.M."/>
            <person name="Suarez D.L."/>
            <person name="Swayne D.E."/>
        </authorList>
    </citation>
    <scope>NUCLEOTIDE SEQUENCE [LARGE SCALE GENOMIC DNA]</scope>
    <source>
        <strain evidence="11 12">DSM 11270</strain>
    </source>
</reference>
<comment type="similarity">
    <text evidence="3 9">Belongs to the TrpC family.</text>
</comment>
<dbReference type="PROSITE" id="PS00614">
    <property type="entry name" value="IGPS"/>
    <property type="match status" value="1"/>
</dbReference>
<dbReference type="Proteomes" id="UP000192731">
    <property type="component" value="Unassembled WGS sequence"/>
</dbReference>
<dbReference type="InterPro" id="IPR013785">
    <property type="entry name" value="Aldolase_TIM"/>
</dbReference>
<evidence type="ECO:0000256" key="5">
    <source>
        <dbReference type="ARBA" id="ARBA00022793"/>
    </source>
</evidence>
<dbReference type="AlphaFoldDB" id="A0A1W1VAL4"/>
<evidence type="ECO:0000259" key="10">
    <source>
        <dbReference type="Pfam" id="PF00218"/>
    </source>
</evidence>
<evidence type="ECO:0000313" key="11">
    <source>
        <dbReference type="EMBL" id="SMB90398.1"/>
    </source>
</evidence>
<evidence type="ECO:0000313" key="12">
    <source>
        <dbReference type="Proteomes" id="UP000192731"/>
    </source>
</evidence>
<dbReference type="PANTHER" id="PTHR22854">
    <property type="entry name" value="TRYPTOPHAN BIOSYNTHESIS PROTEIN"/>
    <property type="match status" value="1"/>
</dbReference>
<dbReference type="FunFam" id="3.20.20.70:FF:000024">
    <property type="entry name" value="Indole-3-glycerol phosphate synthase"/>
    <property type="match status" value="1"/>
</dbReference>
<dbReference type="EMBL" id="FWWT01000017">
    <property type="protein sequence ID" value="SMB90398.1"/>
    <property type="molecule type" value="Genomic_DNA"/>
</dbReference>
<dbReference type="InterPro" id="IPR013798">
    <property type="entry name" value="Indole-3-glycerol_P_synth_dom"/>
</dbReference>
<dbReference type="PANTHER" id="PTHR22854:SF2">
    <property type="entry name" value="INDOLE-3-GLYCEROL-PHOSPHATE SYNTHASE"/>
    <property type="match status" value="1"/>
</dbReference>
<comment type="pathway">
    <text evidence="2 9">Amino-acid biosynthesis; L-tryptophan biosynthesis; L-tryptophan from chorismate: step 4/5.</text>
</comment>
<organism evidence="11 12">
    <name type="scientific">Desulfonispora thiosulfatigenes DSM 11270</name>
    <dbReference type="NCBI Taxonomy" id="656914"/>
    <lineage>
        <taxon>Bacteria</taxon>
        <taxon>Bacillati</taxon>
        <taxon>Bacillota</taxon>
        <taxon>Clostridia</taxon>
        <taxon>Eubacteriales</taxon>
        <taxon>Peptococcaceae</taxon>
        <taxon>Desulfonispora</taxon>
    </lineage>
</organism>
<keyword evidence="6 9" id="KW-0822">Tryptophan biosynthesis</keyword>
<protein>
    <recommendedName>
        <fullName evidence="9">Indole-3-glycerol phosphate synthase</fullName>
        <shortName evidence="9">IGPS</shortName>
        <ecNumber evidence="9">4.1.1.48</ecNumber>
    </recommendedName>
</protein>
<dbReference type="InterPro" id="IPR001468">
    <property type="entry name" value="Indole-3-GlycerolPSynthase_CS"/>
</dbReference>
<dbReference type="SUPFAM" id="SSF51366">
    <property type="entry name" value="Ribulose-phoshate binding barrel"/>
    <property type="match status" value="1"/>
</dbReference>
<dbReference type="STRING" id="656914.SAMN00017405_1310"/>
<dbReference type="InterPro" id="IPR011060">
    <property type="entry name" value="RibuloseP-bd_barrel"/>
</dbReference>
<name>A0A1W1VAL4_DESTI</name>
<dbReference type="GO" id="GO:0000162">
    <property type="term" value="P:L-tryptophan biosynthetic process"/>
    <property type="evidence" value="ECO:0007669"/>
    <property type="project" value="UniProtKB-UniRule"/>
</dbReference>
<dbReference type="HAMAP" id="MF_00134_A">
    <property type="entry name" value="IGPS_A"/>
    <property type="match status" value="1"/>
</dbReference>
<dbReference type="GO" id="GO:0004640">
    <property type="term" value="F:phosphoribosylanthranilate isomerase activity"/>
    <property type="evidence" value="ECO:0007669"/>
    <property type="project" value="TreeGrafter"/>
</dbReference>
<evidence type="ECO:0000256" key="6">
    <source>
        <dbReference type="ARBA" id="ARBA00022822"/>
    </source>
</evidence>
<dbReference type="UniPathway" id="UPA00035">
    <property type="reaction ID" value="UER00043"/>
</dbReference>
<keyword evidence="12" id="KW-1185">Reference proteome</keyword>
<dbReference type="EC" id="4.1.1.48" evidence="9"/>
<dbReference type="RefSeq" id="WP_084053104.1">
    <property type="nucleotide sequence ID" value="NZ_FWWT01000017.1"/>
</dbReference>
<evidence type="ECO:0000256" key="7">
    <source>
        <dbReference type="ARBA" id="ARBA00023141"/>
    </source>
</evidence>
<comment type="catalytic activity">
    <reaction evidence="1 9">
        <text>1-(2-carboxyphenylamino)-1-deoxy-D-ribulose 5-phosphate + H(+) = (1S,2R)-1-C-(indol-3-yl)glycerol 3-phosphate + CO2 + H2O</text>
        <dbReference type="Rhea" id="RHEA:23476"/>
        <dbReference type="ChEBI" id="CHEBI:15377"/>
        <dbReference type="ChEBI" id="CHEBI:15378"/>
        <dbReference type="ChEBI" id="CHEBI:16526"/>
        <dbReference type="ChEBI" id="CHEBI:58613"/>
        <dbReference type="ChEBI" id="CHEBI:58866"/>
        <dbReference type="EC" id="4.1.1.48"/>
    </reaction>
</comment>
<dbReference type="OrthoDB" id="9804217at2"/>
<evidence type="ECO:0000256" key="8">
    <source>
        <dbReference type="ARBA" id="ARBA00023239"/>
    </source>
</evidence>
<evidence type="ECO:0000256" key="9">
    <source>
        <dbReference type="HAMAP-Rule" id="MF_00134"/>
    </source>
</evidence>
<feature type="domain" description="Indole-3-glycerol phosphate synthase" evidence="10">
    <location>
        <begin position="9"/>
        <end position="239"/>
    </location>
</feature>
<evidence type="ECO:0000256" key="1">
    <source>
        <dbReference type="ARBA" id="ARBA00001633"/>
    </source>
</evidence>
<evidence type="ECO:0000256" key="4">
    <source>
        <dbReference type="ARBA" id="ARBA00022605"/>
    </source>
</evidence>
<dbReference type="Gene3D" id="3.20.20.70">
    <property type="entry name" value="Aldolase class I"/>
    <property type="match status" value="1"/>
</dbReference>
<keyword evidence="4 9" id="KW-0028">Amino-acid biosynthesis</keyword>
<dbReference type="NCBIfam" id="NF001377">
    <property type="entry name" value="PRK00278.2-4"/>
    <property type="match status" value="1"/>
</dbReference>
<dbReference type="CDD" id="cd00331">
    <property type="entry name" value="IGPS"/>
    <property type="match status" value="1"/>
</dbReference>
<gene>
    <name evidence="9" type="primary">trpC</name>
    <name evidence="11" type="ORF">SAMN00017405_1310</name>
</gene>
<dbReference type="GO" id="GO:0004425">
    <property type="term" value="F:indole-3-glycerol-phosphate synthase activity"/>
    <property type="evidence" value="ECO:0007669"/>
    <property type="project" value="UniProtKB-UniRule"/>
</dbReference>
<dbReference type="InterPro" id="IPR045186">
    <property type="entry name" value="Indole-3-glycerol_P_synth"/>
</dbReference>
<sequence>MILEKIVDFKKEEIKQKKKVKGTFKDALNKPGISLIAEVKKASPSKGVLRENFNPVQIAKDYENGGARAISVLTDAKFFGGCSEDLTLVKANVNLPVLRKDFIIDPIQIYEALSLGADAILLIVAILTEKKLKEYMQIAADLGLDVLVEVHSREELAKALAVGAKIIGVNNRDLRSFQTDIKVTLNLAEFVPSDCILVSESGISSKDDLKRLQEVGVDAVLVGESLVKEKDIQAKIKDLLS</sequence>
<evidence type="ECO:0000256" key="3">
    <source>
        <dbReference type="ARBA" id="ARBA00008737"/>
    </source>
</evidence>
<accession>A0A1W1VAL4</accession>
<keyword evidence="5 9" id="KW-0210">Decarboxylase</keyword>
<keyword evidence="7 9" id="KW-0057">Aromatic amino acid biosynthesis</keyword>
<keyword evidence="8 9" id="KW-0456">Lyase</keyword>
<proteinExistence type="inferred from homology"/>
<dbReference type="HAMAP" id="MF_00134_B">
    <property type="entry name" value="IGPS_B"/>
    <property type="match status" value="1"/>
</dbReference>
<evidence type="ECO:0000256" key="2">
    <source>
        <dbReference type="ARBA" id="ARBA00004696"/>
    </source>
</evidence>
<dbReference type="Pfam" id="PF00218">
    <property type="entry name" value="IGPS"/>
    <property type="match status" value="1"/>
</dbReference>